<evidence type="ECO:0000256" key="2">
    <source>
        <dbReference type="SAM" id="SignalP"/>
    </source>
</evidence>
<sequence>MLLKCLSLCIIALAVLQSIRAEDTVSSGNYLITKCNSGQPDSEASKLQKLLPQVYNGLQKVIADLQLGTTSTHGYSAFFKNDSSKAEVQLVYQNMAAGSSVVLGPGRNIDPISPRHPTFICANNVPETDFLYQYCAVTPNTPLLYWMDTELMPLCQQFWTIKKQARLSDCPLLVANTLTPNDDRLLQNQEALLVGNLVHLYHDFFNNLVAKITDASELSASQSLMNPATYALYYAAVQAGCTNFPNMRKPHDELRRILEVPANLSHANTTQPIFFEISSSVPVPSDINTLQDFCNDAVYAPNLTVCCDESTGLWVPAPVIRDGPGTSSMSASCPRTTGGTGGVGAGSGVINTRKRRKVGAPIIALIQISSAVLSLFYQEATSAADSPKAINWVISEVGRLKVVLEELKALENTWSGPGPSFLGEGRNAGFQGPSEVVEANVPSGPSIGISGTEPSEATAFLDSVRKNPPALVDAGGSLSPSILMQSTDPAAALNTSDTKGAKQINPRFELRTTAASAGLDHSALLKCLSATHGPLKTCESALQTIHHEISTPRNVSL</sequence>
<dbReference type="Gene3D" id="3.40.390.10">
    <property type="entry name" value="Collagenase (Catalytic Domain)"/>
    <property type="match status" value="1"/>
</dbReference>
<protein>
    <submittedName>
        <fullName evidence="3">Uncharacterized protein</fullName>
    </submittedName>
</protein>
<comment type="caution">
    <text evidence="3">The sequence shown here is derived from an EMBL/GenBank/DDBJ whole genome shotgun (WGS) entry which is preliminary data.</text>
</comment>
<dbReference type="Proteomes" id="UP000664203">
    <property type="component" value="Unassembled WGS sequence"/>
</dbReference>
<gene>
    <name evidence="3" type="ORF">ALECFALPRED_001587</name>
</gene>
<dbReference type="EMBL" id="CAJPDR010000138">
    <property type="protein sequence ID" value="CAF9920626.1"/>
    <property type="molecule type" value="Genomic_DNA"/>
</dbReference>
<evidence type="ECO:0000256" key="1">
    <source>
        <dbReference type="SAM" id="MobiDB-lite"/>
    </source>
</evidence>
<evidence type="ECO:0000313" key="3">
    <source>
        <dbReference type="EMBL" id="CAF9920626.1"/>
    </source>
</evidence>
<proteinExistence type="predicted"/>
<evidence type="ECO:0000313" key="4">
    <source>
        <dbReference type="Proteomes" id="UP000664203"/>
    </source>
</evidence>
<feature type="compositionally biased region" description="Polar residues" evidence="1">
    <location>
        <begin position="325"/>
        <end position="335"/>
    </location>
</feature>
<organism evidence="3 4">
    <name type="scientific">Alectoria fallacina</name>
    <dbReference type="NCBI Taxonomy" id="1903189"/>
    <lineage>
        <taxon>Eukaryota</taxon>
        <taxon>Fungi</taxon>
        <taxon>Dikarya</taxon>
        <taxon>Ascomycota</taxon>
        <taxon>Pezizomycotina</taxon>
        <taxon>Lecanoromycetes</taxon>
        <taxon>OSLEUM clade</taxon>
        <taxon>Lecanoromycetidae</taxon>
        <taxon>Lecanorales</taxon>
        <taxon>Lecanorineae</taxon>
        <taxon>Parmeliaceae</taxon>
        <taxon>Alectoria</taxon>
    </lineage>
</organism>
<dbReference type="OrthoDB" id="5315472at2759"/>
<name>A0A8H3F9J9_9LECA</name>
<feature type="compositionally biased region" description="Gly residues" evidence="1">
    <location>
        <begin position="338"/>
        <end position="347"/>
    </location>
</feature>
<feature type="signal peptide" evidence="2">
    <location>
        <begin position="1"/>
        <end position="21"/>
    </location>
</feature>
<dbReference type="AlphaFoldDB" id="A0A8H3F9J9"/>
<keyword evidence="4" id="KW-1185">Reference proteome</keyword>
<keyword evidence="2" id="KW-0732">Signal</keyword>
<dbReference type="GO" id="GO:0008237">
    <property type="term" value="F:metallopeptidase activity"/>
    <property type="evidence" value="ECO:0007669"/>
    <property type="project" value="InterPro"/>
</dbReference>
<feature type="chain" id="PRO_5034170740" evidence="2">
    <location>
        <begin position="22"/>
        <end position="557"/>
    </location>
</feature>
<accession>A0A8H3F9J9</accession>
<feature type="region of interest" description="Disordered" evidence="1">
    <location>
        <begin position="325"/>
        <end position="348"/>
    </location>
</feature>
<reference evidence="3" key="1">
    <citation type="submission" date="2021-03" db="EMBL/GenBank/DDBJ databases">
        <authorList>
            <person name="Tagirdzhanova G."/>
        </authorList>
    </citation>
    <scope>NUCLEOTIDE SEQUENCE</scope>
</reference>
<dbReference type="InterPro" id="IPR024079">
    <property type="entry name" value="MetalloPept_cat_dom_sf"/>
</dbReference>